<dbReference type="InterPro" id="IPR050728">
    <property type="entry name" value="Zinc_Metalloprotease_M4"/>
</dbReference>
<keyword evidence="5" id="KW-0482">Metalloprotease</keyword>
<keyword evidence="3" id="KW-0378">Hydrolase</keyword>
<dbReference type="NCBIfam" id="TIGR04183">
    <property type="entry name" value="Por_Secre_tail"/>
    <property type="match status" value="1"/>
</dbReference>
<dbReference type="SUPFAM" id="SSF55486">
    <property type="entry name" value="Metalloproteases ('zincins'), catalytic domain"/>
    <property type="match status" value="1"/>
</dbReference>
<evidence type="ECO:0000256" key="5">
    <source>
        <dbReference type="ARBA" id="ARBA00023049"/>
    </source>
</evidence>
<dbReference type="Pfam" id="PF07504">
    <property type="entry name" value="FTP"/>
    <property type="match status" value="1"/>
</dbReference>
<name>A0A259TY30_9BACT</name>
<dbReference type="InterPro" id="IPR011096">
    <property type="entry name" value="FTP_domain"/>
</dbReference>
<evidence type="ECO:0000259" key="7">
    <source>
        <dbReference type="Pfam" id="PF07504"/>
    </source>
</evidence>
<dbReference type="OrthoDB" id="5289240at2"/>
<dbReference type="Gene3D" id="3.10.450.490">
    <property type="match status" value="1"/>
</dbReference>
<organism evidence="8 9">
    <name type="scientific">Rubricoccus marinus</name>
    <dbReference type="NCBI Taxonomy" id="716817"/>
    <lineage>
        <taxon>Bacteria</taxon>
        <taxon>Pseudomonadati</taxon>
        <taxon>Rhodothermota</taxon>
        <taxon>Rhodothermia</taxon>
        <taxon>Rhodothermales</taxon>
        <taxon>Rubricoccaceae</taxon>
        <taxon>Rubricoccus</taxon>
    </lineage>
</organism>
<evidence type="ECO:0000256" key="2">
    <source>
        <dbReference type="ARBA" id="ARBA00022723"/>
    </source>
</evidence>
<dbReference type="RefSeq" id="WP_094547032.1">
    <property type="nucleotide sequence ID" value="NZ_MQWB01000001.1"/>
</dbReference>
<keyword evidence="9" id="KW-1185">Reference proteome</keyword>
<keyword evidence="6" id="KW-0732">Signal</keyword>
<dbReference type="PANTHER" id="PTHR33794">
    <property type="entry name" value="BACILLOLYSIN"/>
    <property type="match status" value="1"/>
</dbReference>
<dbReference type="InParanoid" id="A0A259TY30"/>
<feature type="chain" id="PRO_5012175545" description="FTP domain-containing protein" evidence="6">
    <location>
        <begin position="22"/>
        <end position="665"/>
    </location>
</feature>
<protein>
    <recommendedName>
        <fullName evidence="7">FTP domain-containing protein</fullName>
    </recommendedName>
</protein>
<keyword evidence="1" id="KW-0645">Protease</keyword>
<dbReference type="GO" id="GO:0008237">
    <property type="term" value="F:metallopeptidase activity"/>
    <property type="evidence" value="ECO:0007669"/>
    <property type="project" value="UniProtKB-KW"/>
</dbReference>
<evidence type="ECO:0000313" key="9">
    <source>
        <dbReference type="Proteomes" id="UP000216446"/>
    </source>
</evidence>
<evidence type="ECO:0000256" key="3">
    <source>
        <dbReference type="ARBA" id="ARBA00022801"/>
    </source>
</evidence>
<sequence>MSFRHSCFLLAALIAAAPAWAQKPRNASALELGADPTLAEPFPSSTGQASLTSSRAVALYRQNAVVRPAAPEAMAREFLSNHESLLGLQEADFEVTRVREGDVGAVVRFHQTVGGVPVWGTETMVNIDKANRVQTVFNGARDIGRVSTDPTLASGAARATAFAHLGVTGTLHYDETNLVIWPGASGARLAWQVRVEAEAPRGDWEAIVDAQTGELLRVADRLLTHRGEDDPTTPLAMPTVETHPLYKRLDATGFIFDPNPLTRAKASYGGGYVDGGDANTPQLEAARSAVTLRDITQVGSRYELKGPWAESVDWDSPREGTYGQSTPEWNFTRDNDAFEAATVYWHIDNYMRYINETLGVPAVPQAYSSGVQFDSKGWNGADNSSFSSGSDRLTFGHGCVDDSEDADVILHELGHGLHDWLASISQQNGLSEGFGDYVAVSYSRGLGLIDPASPPYNWVFKWDGHNECWNGRSTAITSTFPAGNGIHAQGQHFSTSLMRVWDVLGRERTDKAVFEGMTMTTGSTTHPQAAQAIMQAAANLGYSHDEIGVFYDSFVAQGYNGLTRPAATAGEEGPDLASGAEFTAPAPNPFMGTTQVELRVDDAQSVTVKVYDTLGRQVTTLLDEVLVAGRRYPITLDGRGLDAGVYVLVARGETFQRSQRVTLTR</sequence>
<comment type="caution">
    <text evidence="8">The sequence shown here is derived from an EMBL/GenBank/DDBJ whole genome shotgun (WGS) entry which is preliminary data.</text>
</comment>
<gene>
    <name evidence="8" type="ORF">BSZ36_06190</name>
</gene>
<evidence type="ECO:0000256" key="6">
    <source>
        <dbReference type="SAM" id="SignalP"/>
    </source>
</evidence>
<proteinExistence type="predicted"/>
<dbReference type="InterPro" id="IPR026444">
    <property type="entry name" value="Secre_tail"/>
</dbReference>
<keyword evidence="4" id="KW-0862">Zinc</keyword>
<reference evidence="8 9" key="1">
    <citation type="submission" date="2016-11" db="EMBL/GenBank/DDBJ databases">
        <title>Study of marine rhodopsin-containing bacteria.</title>
        <authorList>
            <person name="Yoshizawa S."/>
            <person name="Kumagai Y."/>
            <person name="Kogure K."/>
        </authorList>
    </citation>
    <scope>NUCLEOTIDE SEQUENCE [LARGE SCALE GENOMIC DNA]</scope>
    <source>
        <strain evidence="8 9">SG-29</strain>
    </source>
</reference>
<dbReference type="GO" id="GO:0006508">
    <property type="term" value="P:proteolysis"/>
    <property type="evidence" value="ECO:0007669"/>
    <property type="project" value="UniProtKB-KW"/>
</dbReference>
<dbReference type="EMBL" id="MQWB01000001">
    <property type="protein sequence ID" value="OZC02600.1"/>
    <property type="molecule type" value="Genomic_DNA"/>
</dbReference>
<keyword evidence="2" id="KW-0479">Metal-binding</keyword>
<feature type="signal peptide" evidence="6">
    <location>
        <begin position="1"/>
        <end position="21"/>
    </location>
</feature>
<dbReference type="PANTHER" id="PTHR33794:SF1">
    <property type="entry name" value="BACILLOLYSIN"/>
    <property type="match status" value="1"/>
</dbReference>
<evidence type="ECO:0000256" key="1">
    <source>
        <dbReference type="ARBA" id="ARBA00022670"/>
    </source>
</evidence>
<feature type="domain" description="FTP" evidence="7">
    <location>
        <begin position="91"/>
        <end position="138"/>
    </location>
</feature>
<dbReference type="GO" id="GO:0046872">
    <property type="term" value="F:metal ion binding"/>
    <property type="evidence" value="ECO:0007669"/>
    <property type="project" value="UniProtKB-KW"/>
</dbReference>
<dbReference type="Gene3D" id="3.10.170.10">
    <property type="match status" value="1"/>
</dbReference>
<evidence type="ECO:0000313" key="8">
    <source>
        <dbReference type="EMBL" id="OZC02600.1"/>
    </source>
</evidence>
<dbReference type="AlphaFoldDB" id="A0A259TY30"/>
<accession>A0A259TY30</accession>
<dbReference type="Proteomes" id="UP000216446">
    <property type="component" value="Unassembled WGS sequence"/>
</dbReference>
<evidence type="ECO:0000256" key="4">
    <source>
        <dbReference type="ARBA" id="ARBA00022833"/>
    </source>
</evidence>